<reference evidence="2" key="1">
    <citation type="submission" date="2021-04" db="EMBL/GenBank/DDBJ databases">
        <title>Phylogenetic analysis of Acidobacteriaceae.</title>
        <authorList>
            <person name="Qiu L."/>
            <person name="Zhang Q."/>
        </authorList>
    </citation>
    <scope>NUCLEOTIDE SEQUENCE</scope>
    <source>
        <strain evidence="2">DSM 25168</strain>
    </source>
</reference>
<evidence type="ECO:0000256" key="1">
    <source>
        <dbReference type="SAM" id="SignalP"/>
    </source>
</evidence>
<gene>
    <name evidence="2" type="ORF">MOP44_22485</name>
</gene>
<proteinExistence type="predicted"/>
<dbReference type="SUPFAM" id="SSF102546">
    <property type="entry name" value="RbsD-like"/>
    <property type="match status" value="1"/>
</dbReference>
<evidence type="ECO:0000313" key="3">
    <source>
        <dbReference type="Proteomes" id="UP001059380"/>
    </source>
</evidence>
<dbReference type="EMBL" id="CP093313">
    <property type="protein sequence ID" value="UWZ83324.1"/>
    <property type="molecule type" value="Genomic_DNA"/>
</dbReference>
<sequence length="183" mass="20363">MRRLSLLTSLLITLILPCLAQDNWRAAVDQKLPLLGHRNWIVIADSAYPQSSSPGIDVIETNADQLEVVQYVLAAVNKSIHVRPEVLLDAELPYVAESDAPGVTGYRQQLEKILAGSSAQHELHTSLIQQLDDASKMYRVVVLKTRMAIPYTTVFLRLNAKYWSDDAEKRMRAKMAAGAPPGR</sequence>
<keyword evidence="1" id="KW-0732">Signal</keyword>
<keyword evidence="3" id="KW-1185">Reference proteome</keyword>
<dbReference type="GO" id="GO:0048029">
    <property type="term" value="F:monosaccharide binding"/>
    <property type="evidence" value="ECO:0007669"/>
    <property type="project" value="InterPro"/>
</dbReference>
<feature type="signal peptide" evidence="1">
    <location>
        <begin position="1"/>
        <end position="20"/>
    </location>
</feature>
<name>A0A9J7BKC2_9BACT</name>
<dbReference type="InterPro" id="IPR023750">
    <property type="entry name" value="RbsD-like_sf"/>
</dbReference>
<dbReference type="GO" id="GO:0005996">
    <property type="term" value="P:monosaccharide metabolic process"/>
    <property type="evidence" value="ECO:0007669"/>
    <property type="project" value="InterPro"/>
</dbReference>
<evidence type="ECO:0000313" key="2">
    <source>
        <dbReference type="EMBL" id="UWZ83324.1"/>
    </source>
</evidence>
<dbReference type="AlphaFoldDB" id="A0A9J7BKC2"/>
<dbReference type="KEGG" id="orp:MOP44_22485"/>
<evidence type="ECO:0008006" key="4">
    <source>
        <dbReference type="Google" id="ProtNLM"/>
    </source>
</evidence>
<dbReference type="Gene3D" id="3.40.1650.10">
    <property type="entry name" value="RbsD-like domain"/>
    <property type="match status" value="1"/>
</dbReference>
<protein>
    <recommendedName>
        <fullName evidence="4">D-ribose pyranase</fullName>
    </recommendedName>
</protein>
<accession>A0A9J7BKC2</accession>
<dbReference type="RefSeq" id="WP_260792658.1">
    <property type="nucleotide sequence ID" value="NZ_CP093313.1"/>
</dbReference>
<dbReference type="GO" id="GO:0062193">
    <property type="term" value="F:D-ribose pyranase activity"/>
    <property type="evidence" value="ECO:0007669"/>
    <property type="project" value="UniProtKB-EC"/>
</dbReference>
<dbReference type="Proteomes" id="UP001059380">
    <property type="component" value="Chromosome"/>
</dbReference>
<organism evidence="2 3">
    <name type="scientific">Occallatibacter riparius</name>
    <dbReference type="NCBI Taxonomy" id="1002689"/>
    <lineage>
        <taxon>Bacteria</taxon>
        <taxon>Pseudomonadati</taxon>
        <taxon>Acidobacteriota</taxon>
        <taxon>Terriglobia</taxon>
        <taxon>Terriglobales</taxon>
        <taxon>Acidobacteriaceae</taxon>
        <taxon>Occallatibacter</taxon>
    </lineage>
</organism>
<feature type="chain" id="PRO_5039910438" description="D-ribose pyranase" evidence="1">
    <location>
        <begin position="21"/>
        <end position="183"/>
    </location>
</feature>